<dbReference type="AlphaFoldDB" id="A0AA47N6G4"/>
<comment type="caution">
    <text evidence="1">The sequence shown here is derived from an EMBL/GenBank/DDBJ whole genome shotgun (WGS) entry which is preliminary data.</text>
</comment>
<dbReference type="PANTHER" id="PTHR33480:SF5">
    <property type="entry name" value="SI:DKEY-51D8.9"/>
    <property type="match status" value="1"/>
</dbReference>
<dbReference type="PANTHER" id="PTHR33480">
    <property type="entry name" value="SET DOMAIN-CONTAINING PROTEIN-RELATED"/>
    <property type="match status" value="1"/>
</dbReference>
<reference evidence="1" key="1">
    <citation type="journal article" date="2023" name="Front. Mar. Sci.">
        <title>A new Merluccius polli reference genome to investigate the effects of global change in West African waters.</title>
        <authorList>
            <person name="Mateo J.L."/>
            <person name="Blanco-Fernandez C."/>
            <person name="Garcia-Vazquez E."/>
            <person name="Machado-Schiaffino G."/>
        </authorList>
    </citation>
    <scope>NUCLEOTIDE SEQUENCE</scope>
    <source>
        <strain evidence="1">C29</strain>
        <tissue evidence="1">Fin</tissue>
    </source>
</reference>
<dbReference type="Proteomes" id="UP001174136">
    <property type="component" value="Unassembled WGS sequence"/>
</dbReference>
<organism evidence="1 2">
    <name type="scientific">Merluccius polli</name>
    <name type="common">Benguela hake</name>
    <name type="synonym">Merluccius cadenati</name>
    <dbReference type="NCBI Taxonomy" id="89951"/>
    <lineage>
        <taxon>Eukaryota</taxon>
        <taxon>Metazoa</taxon>
        <taxon>Chordata</taxon>
        <taxon>Craniata</taxon>
        <taxon>Vertebrata</taxon>
        <taxon>Euteleostomi</taxon>
        <taxon>Actinopterygii</taxon>
        <taxon>Neopterygii</taxon>
        <taxon>Teleostei</taxon>
        <taxon>Neoteleostei</taxon>
        <taxon>Acanthomorphata</taxon>
        <taxon>Zeiogadaria</taxon>
        <taxon>Gadariae</taxon>
        <taxon>Gadiformes</taxon>
        <taxon>Gadoidei</taxon>
        <taxon>Merlucciidae</taxon>
        <taxon>Merluccius</taxon>
    </lineage>
</organism>
<sequence length="366" mass="41249">MSTIDSVKEAVKPSNFMTLIKAVKKVAGFDEVTGIYKSPSLALKIGHSLRRVSELIMCQFLIDEDDEGVESIRRFHKLYDTQWSEFVSHSALTNLSDATYNKSTTIPLAEDVQRLHRHLHQEADLATKNLNSTPSTGAYTALAKITLCKVILFNRRRSGEVSKMTLKHFLDWDNSKMNDDISTGLNEIEKRICQELKRVELKGKRGRKVAVLLTPDMTASLTLLVSKRKECGIDDGNGYLFAIPHCKGFFRGQDCLRKNARACGAVNPCSLTSTNLRKHIATISQVLNLKDNELDQLANFLGHDVRVHREYYRLPQSTIQLAKISKLLIAMQGGSVKDIQGKSLLLDPQYPIVNICYDLQFDFQMT</sequence>
<protein>
    <submittedName>
        <fullName evidence="1">Uncharacterized protein</fullName>
    </submittedName>
</protein>
<dbReference type="EMBL" id="JAOPHQ010000854">
    <property type="protein sequence ID" value="KAK0153328.1"/>
    <property type="molecule type" value="Genomic_DNA"/>
</dbReference>
<gene>
    <name evidence="1" type="ORF">N1851_005011</name>
</gene>
<proteinExistence type="predicted"/>
<evidence type="ECO:0000313" key="1">
    <source>
        <dbReference type="EMBL" id="KAK0153328.1"/>
    </source>
</evidence>
<accession>A0AA47N6G4</accession>
<keyword evidence="2" id="KW-1185">Reference proteome</keyword>
<evidence type="ECO:0000313" key="2">
    <source>
        <dbReference type="Proteomes" id="UP001174136"/>
    </source>
</evidence>
<name>A0AA47N6G4_MERPO</name>